<dbReference type="PANTHER" id="PTHR46599:SF3">
    <property type="entry name" value="PIGGYBAC TRANSPOSABLE ELEMENT-DERIVED PROTEIN 4"/>
    <property type="match status" value="1"/>
</dbReference>
<name>A0A8T0EFA4_ARGBR</name>
<dbReference type="PANTHER" id="PTHR46599">
    <property type="entry name" value="PIGGYBAC TRANSPOSABLE ELEMENT-DERIVED PROTEIN 4"/>
    <property type="match status" value="1"/>
</dbReference>
<accession>A0A8T0EFA4</accession>
<protein>
    <submittedName>
        <fullName evidence="3">PiggyBac transposable element-derived protein like</fullName>
    </submittedName>
</protein>
<feature type="domain" description="PiggyBac transposable element-derived protein" evidence="2">
    <location>
        <begin position="171"/>
        <end position="537"/>
    </location>
</feature>
<dbReference type="CDD" id="cd19757">
    <property type="entry name" value="Bbox1"/>
    <property type="match status" value="1"/>
</dbReference>
<feature type="compositionally biased region" description="Low complexity" evidence="1">
    <location>
        <begin position="589"/>
        <end position="601"/>
    </location>
</feature>
<comment type="caution">
    <text evidence="3">The sequence shown here is derived from an EMBL/GenBank/DDBJ whole genome shotgun (WGS) entry which is preliminary data.</text>
</comment>
<feature type="region of interest" description="Disordered" evidence="1">
    <location>
        <begin position="1"/>
        <end position="140"/>
    </location>
</feature>
<proteinExistence type="predicted"/>
<dbReference type="Pfam" id="PF13843">
    <property type="entry name" value="DDE_Tnp_1_7"/>
    <property type="match status" value="1"/>
</dbReference>
<evidence type="ECO:0000313" key="3">
    <source>
        <dbReference type="EMBL" id="KAF8770108.1"/>
    </source>
</evidence>
<gene>
    <name evidence="3" type="ORF">HNY73_017678</name>
</gene>
<feature type="compositionally biased region" description="Acidic residues" evidence="1">
    <location>
        <begin position="34"/>
        <end position="132"/>
    </location>
</feature>
<dbReference type="EMBL" id="JABXBU010002228">
    <property type="protein sequence ID" value="KAF8770108.1"/>
    <property type="molecule type" value="Genomic_DNA"/>
</dbReference>
<dbReference type="InterPro" id="IPR029526">
    <property type="entry name" value="PGBD"/>
</dbReference>
<reference evidence="3" key="1">
    <citation type="journal article" date="2020" name="bioRxiv">
        <title>Chromosome-level reference genome of the European wasp spider Argiope bruennichi: a resource for studies on range expansion and evolutionary adaptation.</title>
        <authorList>
            <person name="Sheffer M.M."/>
            <person name="Hoppe A."/>
            <person name="Krehenwinkel H."/>
            <person name="Uhl G."/>
            <person name="Kuss A.W."/>
            <person name="Jensen L."/>
            <person name="Jensen C."/>
            <person name="Gillespie R.G."/>
            <person name="Hoff K.J."/>
            <person name="Prost S."/>
        </authorList>
    </citation>
    <scope>NUCLEOTIDE SEQUENCE</scope>
</reference>
<keyword evidence="4" id="KW-1185">Reference proteome</keyword>
<organism evidence="3 4">
    <name type="scientific">Argiope bruennichi</name>
    <name type="common">Wasp spider</name>
    <name type="synonym">Aranea bruennichi</name>
    <dbReference type="NCBI Taxonomy" id="94029"/>
    <lineage>
        <taxon>Eukaryota</taxon>
        <taxon>Metazoa</taxon>
        <taxon>Ecdysozoa</taxon>
        <taxon>Arthropoda</taxon>
        <taxon>Chelicerata</taxon>
        <taxon>Arachnida</taxon>
        <taxon>Araneae</taxon>
        <taxon>Araneomorphae</taxon>
        <taxon>Entelegynae</taxon>
        <taxon>Araneoidea</taxon>
        <taxon>Araneidae</taxon>
        <taxon>Argiope</taxon>
    </lineage>
</organism>
<evidence type="ECO:0000256" key="1">
    <source>
        <dbReference type="SAM" id="MobiDB-lite"/>
    </source>
</evidence>
<dbReference type="Proteomes" id="UP000807504">
    <property type="component" value="Unassembled WGS sequence"/>
</dbReference>
<feature type="region of interest" description="Disordered" evidence="1">
    <location>
        <begin position="585"/>
        <end position="606"/>
    </location>
</feature>
<sequence>MEQSTRRLNDMENQISLPGESSDENDSEHSNRDEEIESSDENDFDNDEEIESSDENDFDNDEEIESSDESDFEHSDNDEEIESSDENDFDNDEEIESSDESDFNNDEEIESSDESDSDSDEEGEDLPEDETAAEYSNEIDWTDEVKNDLLAPNEEFVFDAGPVHDLPIGSTPLQFFKLFFTTDLCEVVKLNINKYAEIEQKRKITIDAQWKPIDNIQELWKFFVIIILSGINRVPSLNDYWANNWITGNQAVKKLMSRKRFQKILHYFCIVDGLNNESEDDGNFNFTQTVKPIMEDIRDRYLKHFKPPKELSISEALIRNEDCLKILQFKSLKPLKTGLKIWTLSSPKGYVFNFDICTEKNAKIKRSKSRLIHNVANHLLMPIKTNGHHIYLDRFFSSVPLMMDIFKKGHRACGCIRIYRKQLPEELKTLKFKEPGDYQHFQCIQYPDMLCCVCGYRNKYCIISTNSKMELVDVKMREGSKITTEQCPSAIIKYDTYMKKVKLVLPNQDYYNRVSKLSKWWRYLFWFLLDSCLKNAYIVYTSTNTPRNQSSNGFTDFKLDVIEEILESITVDSSRKKSTPSCCATSVLSSEPDQSPSTSSTLSHQKVKIKGKKQACGRCSRLKLKTAANYCVQSSYMCNTCQIYLCVSCFDAYHSENV</sequence>
<feature type="compositionally biased region" description="Basic and acidic residues" evidence="1">
    <location>
        <begin position="1"/>
        <end position="10"/>
    </location>
</feature>
<evidence type="ECO:0000313" key="4">
    <source>
        <dbReference type="Proteomes" id="UP000807504"/>
    </source>
</evidence>
<dbReference type="AlphaFoldDB" id="A0A8T0EFA4"/>
<evidence type="ECO:0000259" key="2">
    <source>
        <dbReference type="Pfam" id="PF13843"/>
    </source>
</evidence>
<reference evidence="3" key="2">
    <citation type="submission" date="2020-06" db="EMBL/GenBank/DDBJ databases">
        <authorList>
            <person name="Sheffer M."/>
        </authorList>
    </citation>
    <scope>NUCLEOTIDE SEQUENCE</scope>
</reference>